<gene>
    <name evidence="3" type="ORF">BCR43DRAFT_484113</name>
</gene>
<dbReference type="GO" id="GO:0042645">
    <property type="term" value="C:mitochondrial nucleoid"/>
    <property type="evidence" value="ECO:0007669"/>
    <property type="project" value="TreeGrafter"/>
</dbReference>
<dbReference type="CDD" id="cd04496">
    <property type="entry name" value="SSB_OBF"/>
    <property type="match status" value="1"/>
</dbReference>
<dbReference type="PANTHER" id="PTHR10302">
    <property type="entry name" value="SINGLE-STRANDED DNA-BINDING PROTEIN"/>
    <property type="match status" value="1"/>
</dbReference>
<keyword evidence="2" id="KW-0496">Mitochondrion</keyword>
<evidence type="ECO:0000256" key="1">
    <source>
        <dbReference type="ARBA" id="ARBA00023125"/>
    </source>
</evidence>
<dbReference type="Pfam" id="PF00436">
    <property type="entry name" value="SSB"/>
    <property type="match status" value="1"/>
</dbReference>
<dbReference type="GO" id="GO:0003697">
    <property type="term" value="F:single-stranded DNA binding"/>
    <property type="evidence" value="ECO:0007669"/>
    <property type="project" value="InterPro"/>
</dbReference>
<dbReference type="InterPro" id="IPR011344">
    <property type="entry name" value="ssDNA-bd"/>
</dbReference>
<evidence type="ECO:0000313" key="4">
    <source>
        <dbReference type="Proteomes" id="UP000242180"/>
    </source>
</evidence>
<keyword evidence="4" id="KW-1185">Reference proteome</keyword>
<dbReference type="PROSITE" id="PS50935">
    <property type="entry name" value="SSB"/>
    <property type="match status" value="1"/>
</dbReference>
<dbReference type="EMBL" id="MCGN01000001">
    <property type="protein sequence ID" value="ORZ03871.1"/>
    <property type="molecule type" value="Genomic_DNA"/>
</dbReference>
<dbReference type="PANTHER" id="PTHR10302:SF0">
    <property type="entry name" value="SINGLE-STRANDED DNA-BINDING PROTEIN, MITOCHONDRIAL"/>
    <property type="match status" value="1"/>
</dbReference>
<dbReference type="InterPro" id="IPR012340">
    <property type="entry name" value="NA-bd_OB-fold"/>
</dbReference>
<dbReference type="HAMAP" id="MF_00984">
    <property type="entry name" value="SSB"/>
    <property type="match status" value="1"/>
</dbReference>
<reference evidence="3 4" key="1">
    <citation type="submission" date="2016-07" db="EMBL/GenBank/DDBJ databases">
        <title>Pervasive Adenine N6-methylation of Active Genes in Fungi.</title>
        <authorList>
            <consortium name="DOE Joint Genome Institute"/>
            <person name="Mondo S.J."/>
            <person name="Dannebaum R.O."/>
            <person name="Kuo R.C."/>
            <person name="Labutti K."/>
            <person name="Haridas S."/>
            <person name="Kuo A."/>
            <person name="Salamov A."/>
            <person name="Ahrendt S.R."/>
            <person name="Lipzen A."/>
            <person name="Sullivan W."/>
            <person name="Andreopoulos W.B."/>
            <person name="Clum A."/>
            <person name="Lindquist E."/>
            <person name="Daum C."/>
            <person name="Ramamoorthy G.K."/>
            <person name="Gryganskyi A."/>
            <person name="Culley D."/>
            <person name="Magnuson J.K."/>
            <person name="James T.Y."/>
            <person name="O'Malley M.A."/>
            <person name="Stajich J.E."/>
            <person name="Spatafora J.W."/>
            <person name="Visel A."/>
            <person name="Grigoriev I.V."/>
        </authorList>
    </citation>
    <scope>NUCLEOTIDE SEQUENCE [LARGE SCALE GENOMIC DNA]</scope>
    <source>
        <strain evidence="3 4">NRRL 2496</strain>
    </source>
</reference>
<dbReference type="Proteomes" id="UP000242180">
    <property type="component" value="Unassembled WGS sequence"/>
</dbReference>
<dbReference type="SUPFAM" id="SSF50249">
    <property type="entry name" value="Nucleic acid-binding proteins"/>
    <property type="match status" value="1"/>
</dbReference>
<name>A0A1X2HWI7_SYNRA</name>
<sequence>MLRTLALNTGAKRCFSSSAARMDLNKIQLIGRVGADPSVTDIGNDRRVVNYTVATSETRPDKEGNLIKRTQWHRISSWNSAEWLPSKVKKGDLVYVEGQLRYNDFTDREGIQRTKAEISQTSFKLLRPAPERENDNDEE</sequence>
<comment type="caution">
    <text evidence="3">The sequence shown here is derived from an EMBL/GenBank/DDBJ whole genome shotgun (WGS) entry which is preliminary data.</text>
</comment>
<evidence type="ECO:0000256" key="2">
    <source>
        <dbReference type="PIRNR" id="PIRNR002070"/>
    </source>
</evidence>
<dbReference type="GO" id="GO:0006264">
    <property type="term" value="P:mitochondrial DNA replication"/>
    <property type="evidence" value="ECO:0007669"/>
    <property type="project" value="TreeGrafter"/>
</dbReference>
<dbReference type="Gene3D" id="2.40.50.140">
    <property type="entry name" value="Nucleic acid-binding proteins"/>
    <property type="match status" value="1"/>
</dbReference>
<dbReference type="STRING" id="13706.A0A1X2HWI7"/>
<dbReference type="AlphaFoldDB" id="A0A1X2HWI7"/>
<comment type="subcellular location">
    <subcellularLocation>
        <location evidence="2">Mitochondrion</location>
    </subcellularLocation>
</comment>
<protein>
    <recommendedName>
        <fullName evidence="2">Single-stranded DNA-binding protein</fullName>
    </recommendedName>
</protein>
<organism evidence="3 4">
    <name type="scientific">Syncephalastrum racemosum</name>
    <name type="common">Filamentous fungus</name>
    <dbReference type="NCBI Taxonomy" id="13706"/>
    <lineage>
        <taxon>Eukaryota</taxon>
        <taxon>Fungi</taxon>
        <taxon>Fungi incertae sedis</taxon>
        <taxon>Mucoromycota</taxon>
        <taxon>Mucoromycotina</taxon>
        <taxon>Mucoromycetes</taxon>
        <taxon>Mucorales</taxon>
        <taxon>Syncephalastraceae</taxon>
        <taxon>Syncephalastrum</taxon>
    </lineage>
</organism>
<dbReference type="OrthoDB" id="1078367at2759"/>
<dbReference type="InParanoid" id="A0A1X2HWI7"/>
<accession>A0A1X2HWI7</accession>
<proteinExistence type="inferred from homology"/>
<dbReference type="PIRSF" id="PIRSF002070">
    <property type="entry name" value="SSB"/>
    <property type="match status" value="1"/>
</dbReference>
<dbReference type="OMA" id="WHRCVVF"/>
<evidence type="ECO:0000313" key="3">
    <source>
        <dbReference type="EMBL" id="ORZ03871.1"/>
    </source>
</evidence>
<dbReference type="NCBIfam" id="TIGR00621">
    <property type="entry name" value="ssb"/>
    <property type="match status" value="1"/>
</dbReference>
<dbReference type="InterPro" id="IPR000424">
    <property type="entry name" value="Primosome_PriB/ssb"/>
</dbReference>
<keyword evidence="1 2" id="KW-0238">DNA-binding</keyword>